<name>A0A060WXW0_ONCMY</name>
<keyword evidence="4 7" id="KW-0863">Zinc-finger</keyword>
<feature type="compositionally biased region" description="Polar residues" evidence="8">
    <location>
        <begin position="947"/>
        <end position="963"/>
    </location>
</feature>
<dbReference type="Pfam" id="PF13894">
    <property type="entry name" value="zf-C2H2_4"/>
    <property type="match status" value="1"/>
</dbReference>
<feature type="compositionally biased region" description="Basic residues" evidence="8">
    <location>
        <begin position="582"/>
        <end position="592"/>
    </location>
</feature>
<dbReference type="InterPro" id="IPR013087">
    <property type="entry name" value="Znf_C2H2_type"/>
</dbReference>
<sequence>MSDLTGIDEEEKDVIDPLDLFQDLMTNQTPLFIETLDRPPTSPLRENSVLDDLSNTNVLSVNGPSSHQAFESDELNSLEEEKSITQLKTVQDIDTTGIWGFDVESSENSMDNYEDPLCWDPQREFMQFLWDDHDDSPVEEPPTADLPPNSQRRRKRKMDMVVMVDPSEELFSDLSLKSTKDVFDEDLEDPVPINKVQSLRERCKPQSLTRKKAPYPNGTVEAIKQLIFNAPARNPHETRVAHRLKTLKGKPLTDSCSEEEPLFFPCTKCNINFKEKNHLHRHMRTHTDPPSLINIPKPFICRECGQSFRFRNSLLRHMTIHQERRERLMEEIKGMNELKDEGTDARLQCPQCTFGTNCPNTFVQHAKTHEKDKRYYDCKNCNYMAVTVLELERHMNKEHSLLFRSKEDDKTHHSYSCNHCSYGTSSKNIFKNHLEIRHNQTYEEHDVFQSRERNEDAQSPSEKHFPIRKPTVVNSFASELTSKLSVKKLAFRKRTDLPCDSNDISDLFKKDKVVHRAQRGFKSQTTESKLDKSINHLLSRQRRDKQRNEKNDVTTENPNSSSNGHKHLLASKLENNILNSGFRKKSPSKRKMSTPYRNTVDQDSYFILPKHLQSQKMQNMVEVMEDGDNNDVFQYSDGTDANNKILAKSEIKQEKPYIGNSLSRGMSMKGVLGTSEDLSDKGQDRNYRQKPVVKEECIETQVFGENLAPNSGPVSEPFLDADLEGGGERKTCPYCPAEFESGVGLSNHVRGHLHRVGLNYNARHVVSREQVASQDRKPRIRRKMGAIRLKKAPKFGSEGAPVRWHSCPLCGDSFDNKTGLSNHVRGHLKRLGKSIATKSKSPMLLLRELMRDKREFQRALQILGKKRIPSHSRIPSKQVTSNHLTPSKRNPIQNLYNNAKPLVPMYTLSGETLDKQAETKLEVKGSLSSALIGILKKRKCQEDSKLRTSSQTARSALAVSSTSEYGRGAQVNSTLSNSTSEKGEFNRKVCVHCKATFHSGVSLSNHLRAYAKRKSTALLEGTTYDCKQRRQRSRPGSKKKMSPTLPHAPEEMYRLTCRFCDLVFQGPLSVQEDWIKHLQRHIMNASVPHTGAGMREVTSLPRNPSYPTSDRQTPSLATHTAS</sequence>
<evidence type="ECO:0000313" key="10">
    <source>
        <dbReference type="EMBL" id="CDQ69909.1"/>
    </source>
</evidence>
<keyword evidence="2" id="KW-0479">Metal-binding</keyword>
<reference evidence="10" key="1">
    <citation type="journal article" date="2014" name="Nat. Commun.">
        <title>The rainbow trout genome provides novel insights into evolution after whole-genome duplication in vertebrates.</title>
        <authorList>
            <person name="Berthelot C."/>
            <person name="Brunet F."/>
            <person name="Chalopin D."/>
            <person name="Juanchich A."/>
            <person name="Bernard M."/>
            <person name="Noel B."/>
            <person name="Bento P."/>
            <person name="Da Silva C."/>
            <person name="Labadie K."/>
            <person name="Alberti A."/>
            <person name="Aury J.M."/>
            <person name="Louis A."/>
            <person name="Dehais P."/>
            <person name="Bardou P."/>
            <person name="Montfort J."/>
            <person name="Klopp C."/>
            <person name="Cabau C."/>
            <person name="Gaspin C."/>
            <person name="Thorgaard G.H."/>
            <person name="Boussaha M."/>
            <person name="Quillet E."/>
            <person name="Guyomard R."/>
            <person name="Galiana D."/>
            <person name="Bobe J."/>
            <person name="Volff J.N."/>
            <person name="Genet C."/>
            <person name="Wincker P."/>
            <person name="Jaillon O."/>
            <person name="Roest Crollius H."/>
            <person name="Guiguen Y."/>
        </authorList>
    </citation>
    <scope>NUCLEOTIDE SEQUENCE [LARGE SCALE GENOMIC DNA]</scope>
</reference>
<dbReference type="AlphaFoldDB" id="A0A060WXW0"/>
<feature type="region of interest" description="Disordered" evidence="8">
    <location>
        <begin position="1089"/>
        <end position="1122"/>
    </location>
</feature>
<evidence type="ECO:0000256" key="3">
    <source>
        <dbReference type="ARBA" id="ARBA00022737"/>
    </source>
</evidence>
<feature type="compositionally biased region" description="Polar residues" evidence="8">
    <location>
        <begin position="873"/>
        <end position="893"/>
    </location>
</feature>
<dbReference type="SMART" id="SM00355">
    <property type="entry name" value="ZnF_C2H2"/>
    <property type="match status" value="9"/>
</dbReference>
<dbReference type="GO" id="GO:0005634">
    <property type="term" value="C:nucleus"/>
    <property type="evidence" value="ECO:0007669"/>
    <property type="project" value="UniProtKB-SubCell"/>
</dbReference>
<dbReference type="PANTHER" id="PTHR24396">
    <property type="entry name" value="ZINC FINGER PROTEIN"/>
    <property type="match status" value="1"/>
</dbReference>
<dbReference type="Gene3D" id="3.30.160.60">
    <property type="entry name" value="Classic Zinc Finger"/>
    <property type="match status" value="4"/>
</dbReference>
<feature type="region of interest" description="Disordered" evidence="8">
    <location>
        <begin position="518"/>
        <end position="597"/>
    </location>
</feature>
<gene>
    <name evidence="10" type="ORF">GSONMT00013301001</name>
</gene>
<dbReference type="STRING" id="8022.A0A060WXW0"/>
<evidence type="ECO:0000313" key="11">
    <source>
        <dbReference type="Proteomes" id="UP000193380"/>
    </source>
</evidence>
<keyword evidence="5" id="KW-0862">Zinc</keyword>
<proteinExistence type="predicted"/>
<keyword evidence="6" id="KW-0539">Nucleus</keyword>
<organism evidence="10 11">
    <name type="scientific">Oncorhynchus mykiss</name>
    <name type="common">Rainbow trout</name>
    <name type="synonym">Salmo gairdneri</name>
    <dbReference type="NCBI Taxonomy" id="8022"/>
    <lineage>
        <taxon>Eukaryota</taxon>
        <taxon>Metazoa</taxon>
        <taxon>Chordata</taxon>
        <taxon>Craniata</taxon>
        <taxon>Vertebrata</taxon>
        <taxon>Euteleostomi</taxon>
        <taxon>Actinopterygii</taxon>
        <taxon>Neopterygii</taxon>
        <taxon>Teleostei</taxon>
        <taxon>Protacanthopterygii</taxon>
        <taxon>Salmoniformes</taxon>
        <taxon>Salmonidae</taxon>
        <taxon>Salmoninae</taxon>
        <taxon>Oncorhynchus</taxon>
    </lineage>
</organism>
<dbReference type="InterPro" id="IPR055125">
    <property type="entry name" value="Wiz_C_Znf"/>
</dbReference>
<evidence type="ECO:0000256" key="1">
    <source>
        <dbReference type="ARBA" id="ARBA00004123"/>
    </source>
</evidence>
<evidence type="ECO:0000259" key="9">
    <source>
        <dbReference type="PROSITE" id="PS50157"/>
    </source>
</evidence>
<dbReference type="InterPro" id="IPR036236">
    <property type="entry name" value="Znf_C2H2_sf"/>
</dbReference>
<dbReference type="GO" id="GO:0008270">
    <property type="term" value="F:zinc ion binding"/>
    <property type="evidence" value="ECO:0007669"/>
    <property type="project" value="UniProtKB-KW"/>
</dbReference>
<evidence type="ECO:0000256" key="6">
    <source>
        <dbReference type="ARBA" id="ARBA00023242"/>
    </source>
</evidence>
<evidence type="ECO:0000256" key="8">
    <source>
        <dbReference type="SAM" id="MobiDB-lite"/>
    </source>
</evidence>
<comment type="subcellular location">
    <subcellularLocation>
        <location evidence="1">Nucleus</location>
    </subcellularLocation>
</comment>
<evidence type="ECO:0000256" key="4">
    <source>
        <dbReference type="ARBA" id="ARBA00022771"/>
    </source>
</evidence>
<dbReference type="SUPFAM" id="SSF57667">
    <property type="entry name" value="beta-beta-alpha zinc fingers"/>
    <property type="match status" value="2"/>
</dbReference>
<evidence type="ECO:0000256" key="5">
    <source>
        <dbReference type="ARBA" id="ARBA00022833"/>
    </source>
</evidence>
<feature type="domain" description="C2H2-type" evidence="9">
    <location>
        <begin position="264"/>
        <end position="291"/>
    </location>
</feature>
<dbReference type="InterPro" id="IPR051643">
    <property type="entry name" value="Transcr_Reg_ZincFinger"/>
</dbReference>
<feature type="region of interest" description="Disordered" evidence="8">
    <location>
        <begin position="869"/>
        <end position="893"/>
    </location>
</feature>
<dbReference type="PaxDb" id="8022-A0A060WXW0"/>
<dbReference type="Pfam" id="PF23015">
    <property type="entry name" value="zf-WIZ"/>
    <property type="match status" value="1"/>
</dbReference>
<accession>A0A060WXW0</accession>
<dbReference type="PANTHER" id="PTHR24396:SF25">
    <property type="entry name" value="ZINC FINGER PROTEIN 644"/>
    <property type="match status" value="1"/>
</dbReference>
<dbReference type="Proteomes" id="UP000193380">
    <property type="component" value="Unassembled WGS sequence"/>
</dbReference>
<feature type="domain" description="C2H2-type" evidence="9">
    <location>
        <begin position="299"/>
        <end position="326"/>
    </location>
</feature>
<feature type="region of interest" description="Disordered" evidence="8">
    <location>
        <begin position="944"/>
        <end position="963"/>
    </location>
</feature>
<evidence type="ECO:0000256" key="2">
    <source>
        <dbReference type="ARBA" id="ARBA00022723"/>
    </source>
</evidence>
<dbReference type="FunFam" id="3.30.160.60:FF:000409">
    <property type="entry name" value="zinc finger protein 644 isoform X1"/>
    <property type="match status" value="1"/>
</dbReference>
<keyword evidence="3" id="KW-0677">Repeat</keyword>
<dbReference type="GO" id="GO:0000981">
    <property type="term" value="F:DNA-binding transcription factor activity, RNA polymerase II-specific"/>
    <property type="evidence" value="ECO:0007669"/>
    <property type="project" value="TreeGrafter"/>
</dbReference>
<reference evidence="10" key="2">
    <citation type="submission" date="2014-03" db="EMBL/GenBank/DDBJ databases">
        <authorList>
            <person name="Genoscope - CEA"/>
        </authorList>
    </citation>
    <scope>NUCLEOTIDE SEQUENCE</scope>
</reference>
<protein>
    <recommendedName>
        <fullName evidence="9">C2H2-type domain-containing protein</fullName>
    </recommendedName>
</protein>
<evidence type="ECO:0000256" key="7">
    <source>
        <dbReference type="PROSITE-ProRule" id="PRU00042"/>
    </source>
</evidence>
<feature type="compositionally biased region" description="Polar residues" evidence="8">
    <location>
        <begin position="1100"/>
        <end position="1122"/>
    </location>
</feature>
<feature type="compositionally biased region" description="Polar residues" evidence="8">
    <location>
        <begin position="554"/>
        <end position="563"/>
    </location>
</feature>
<feature type="region of interest" description="Disordered" evidence="8">
    <location>
        <begin position="132"/>
        <end position="156"/>
    </location>
</feature>
<dbReference type="EMBL" id="FR904692">
    <property type="protein sequence ID" value="CDQ69909.1"/>
    <property type="molecule type" value="Genomic_DNA"/>
</dbReference>
<dbReference type="GO" id="GO:0000978">
    <property type="term" value="F:RNA polymerase II cis-regulatory region sequence-specific DNA binding"/>
    <property type="evidence" value="ECO:0007669"/>
    <property type="project" value="TreeGrafter"/>
</dbReference>
<dbReference type="PROSITE" id="PS00028">
    <property type="entry name" value="ZINC_FINGER_C2H2_1"/>
    <property type="match status" value="4"/>
</dbReference>
<feature type="compositionally biased region" description="Basic residues" evidence="8">
    <location>
        <begin position="1029"/>
        <end position="1041"/>
    </location>
</feature>
<dbReference type="Pfam" id="PF00096">
    <property type="entry name" value="zf-C2H2"/>
    <property type="match status" value="2"/>
</dbReference>
<feature type="region of interest" description="Disordered" evidence="8">
    <location>
        <begin position="1021"/>
        <end position="1047"/>
    </location>
</feature>
<dbReference type="PROSITE" id="PS50157">
    <property type="entry name" value="ZINC_FINGER_C2H2_2"/>
    <property type="match status" value="3"/>
</dbReference>
<feature type="domain" description="C2H2-type" evidence="9">
    <location>
        <begin position="805"/>
        <end position="827"/>
    </location>
</feature>
<dbReference type="FunFam" id="3.30.160.60:FF:000145">
    <property type="entry name" value="Zinc finger protein 574"/>
    <property type="match status" value="1"/>
</dbReference>